<reference evidence="1 2" key="1">
    <citation type="submission" date="2017-11" db="EMBL/GenBank/DDBJ databases">
        <title>Genome sequence of Entomoplasma freundtii BARC 318 (ATCC 51999).</title>
        <authorList>
            <person name="Lo W.-S."/>
            <person name="Gasparich G.E."/>
            <person name="Kuo C.-H."/>
        </authorList>
    </citation>
    <scope>NUCLEOTIDE SEQUENCE [LARGE SCALE GENOMIC DNA]</scope>
    <source>
        <strain evidence="1 2">BARC 318</strain>
    </source>
</reference>
<sequence>MKKDKNAKEMFSSMKRDFHRTHHENEADHGNDHKDHYHGKIHYDKSGHADKIDPNEFKAKTYFKYTKKNLTFKIAASGVVLALSVAVSALDIVFESFLMFPIGQVYISFRFLDTIVLLIGLPVLGPIFGSLVGLLEPIFHNLIHGMEHGWIQPLTDSLTNVIIIFLTWAIYYLLFRNSPYHRDPNKKKDWLKRITPAFILSVLAALIATASLFLALYIQSKTGWGIHDHDHDHAHHFSDLLQHHDHDHGGKPSVGWSNITSNVAYFFFAIFGINLLRYAIAYSLFVVIEGRLRPLNHRYR</sequence>
<dbReference type="RefSeq" id="WP_100609619.1">
    <property type="nucleotide sequence ID" value="NZ_CP024962.1"/>
</dbReference>
<dbReference type="EMBL" id="CP024962">
    <property type="protein sequence ID" value="ATZ16575.1"/>
    <property type="molecule type" value="Genomic_DNA"/>
</dbReference>
<evidence type="ECO:0000313" key="1">
    <source>
        <dbReference type="EMBL" id="ATZ16575.1"/>
    </source>
</evidence>
<accession>A0A2K8NRV2</accession>
<dbReference type="Gene3D" id="1.10.1760.20">
    <property type="match status" value="1"/>
</dbReference>
<dbReference type="AlphaFoldDB" id="A0A2K8NRV2"/>
<dbReference type="OrthoDB" id="396721at2"/>
<dbReference type="Pfam" id="PF12822">
    <property type="entry name" value="ECF_trnsprt"/>
    <property type="match status" value="1"/>
</dbReference>
<evidence type="ECO:0000313" key="2">
    <source>
        <dbReference type="Proteomes" id="UP000232222"/>
    </source>
</evidence>
<protein>
    <submittedName>
        <fullName evidence="1">Uncharacterized protein</fullName>
    </submittedName>
</protein>
<dbReference type="InterPro" id="IPR024529">
    <property type="entry name" value="ECF_trnsprt_substrate-spec"/>
</dbReference>
<keyword evidence="2" id="KW-1185">Reference proteome</keyword>
<dbReference type="Proteomes" id="UP000232222">
    <property type="component" value="Chromosome"/>
</dbReference>
<gene>
    <name evidence="1" type="ORF">EFREU_v1c05540</name>
</gene>
<name>A0A2K8NRV2_9MOLU</name>
<organism evidence="1 2">
    <name type="scientific">Entomoplasma freundtii</name>
    <dbReference type="NCBI Taxonomy" id="74700"/>
    <lineage>
        <taxon>Bacteria</taxon>
        <taxon>Bacillati</taxon>
        <taxon>Mycoplasmatota</taxon>
        <taxon>Mollicutes</taxon>
        <taxon>Entomoplasmatales</taxon>
        <taxon>Entomoplasmataceae</taxon>
        <taxon>Entomoplasma</taxon>
    </lineage>
</organism>
<dbReference type="GO" id="GO:0022857">
    <property type="term" value="F:transmembrane transporter activity"/>
    <property type="evidence" value="ECO:0007669"/>
    <property type="project" value="InterPro"/>
</dbReference>
<dbReference type="KEGG" id="efr:EFREU_v1c05540"/>
<proteinExistence type="predicted"/>